<dbReference type="EMBL" id="UOFE01000013">
    <property type="protein sequence ID" value="VAW51089.1"/>
    <property type="molecule type" value="Genomic_DNA"/>
</dbReference>
<organism evidence="1">
    <name type="scientific">hydrothermal vent metagenome</name>
    <dbReference type="NCBI Taxonomy" id="652676"/>
    <lineage>
        <taxon>unclassified sequences</taxon>
        <taxon>metagenomes</taxon>
        <taxon>ecological metagenomes</taxon>
    </lineage>
</organism>
<evidence type="ECO:0000313" key="1">
    <source>
        <dbReference type="EMBL" id="VAW51089.1"/>
    </source>
</evidence>
<proteinExistence type="predicted"/>
<gene>
    <name evidence="1" type="ORF">MNBD_GAMMA05-966</name>
</gene>
<reference evidence="1" key="1">
    <citation type="submission" date="2018-06" db="EMBL/GenBank/DDBJ databases">
        <authorList>
            <person name="Zhirakovskaya E."/>
        </authorList>
    </citation>
    <scope>NUCLEOTIDE SEQUENCE</scope>
</reference>
<protein>
    <submittedName>
        <fullName evidence="1">Uncharacterized protein</fullName>
    </submittedName>
</protein>
<accession>A0A3B0WP50</accession>
<name>A0A3B0WP50_9ZZZZ</name>
<dbReference type="AlphaFoldDB" id="A0A3B0WP50"/>
<sequence>MLNPRLLARAPPLEGKLEQKVAVDALVVTDGLRTYRYSIYKKQNELYAVRDIDNGDVFYRVIVK</sequence>